<keyword evidence="5 6" id="KW-0472">Membrane</keyword>
<dbReference type="GO" id="GO:0005886">
    <property type="term" value="C:plasma membrane"/>
    <property type="evidence" value="ECO:0007669"/>
    <property type="project" value="UniProtKB-SubCell"/>
</dbReference>
<dbReference type="Proteomes" id="UP000242520">
    <property type="component" value="Unassembled WGS sequence"/>
</dbReference>
<dbReference type="STRING" id="1123350.SAMN02744040_01249"/>
<keyword evidence="8" id="KW-1185">Reference proteome</keyword>
<reference evidence="8" key="1">
    <citation type="submission" date="2016-11" db="EMBL/GenBank/DDBJ databases">
        <authorList>
            <person name="Varghese N."/>
            <person name="Submissions S."/>
        </authorList>
    </citation>
    <scope>NUCLEOTIDE SEQUENCE [LARGE SCALE GENOMIC DNA]</scope>
    <source>
        <strain evidence="8">DSM 15285</strain>
    </source>
</reference>
<organism evidence="7 8">
    <name type="scientific">Tepidibacter thalassicus DSM 15285</name>
    <dbReference type="NCBI Taxonomy" id="1123350"/>
    <lineage>
        <taxon>Bacteria</taxon>
        <taxon>Bacillati</taxon>
        <taxon>Bacillota</taxon>
        <taxon>Clostridia</taxon>
        <taxon>Peptostreptococcales</taxon>
        <taxon>Peptostreptococcaceae</taxon>
        <taxon>Tepidibacter</taxon>
    </lineage>
</organism>
<dbReference type="EMBL" id="FQXH01000011">
    <property type="protein sequence ID" value="SHH22089.1"/>
    <property type="molecule type" value="Genomic_DNA"/>
</dbReference>
<evidence type="ECO:0000256" key="6">
    <source>
        <dbReference type="SAM" id="Phobius"/>
    </source>
</evidence>
<keyword evidence="4 6" id="KW-1133">Transmembrane helix</keyword>
<evidence type="ECO:0000256" key="5">
    <source>
        <dbReference type="ARBA" id="ARBA00023136"/>
    </source>
</evidence>
<dbReference type="AlphaFoldDB" id="A0A1M5R7U3"/>
<evidence type="ECO:0000256" key="1">
    <source>
        <dbReference type="ARBA" id="ARBA00004651"/>
    </source>
</evidence>
<keyword evidence="3 6" id="KW-0812">Transmembrane</keyword>
<proteinExistence type="predicted"/>
<protein>
    <submittedName>
        <fullName evidence="7">ATP synthase I chain</fullName>
    </submittedName>
</protein>
<evidence type="ECO:0000313" key="7">
    <source>
        <dbReference type="EMBL" id="SHH22089.1"/>
    </source>
</evidence>
<gene>
    <name evidence="7" type="ORF">SAMN02744040_01249</name>
</gene>
<feature type="transmembrane region" description="Helical" evidence="6">
    <location>
        <begin position="7"/>
        <end position="30"/>
    </location>
</feature>
<evidence type="ECO:0000256" key="4">
    <source>
        <dbReference type="ARBA" id="ARBA00022989"/>
    </source>
</evidence>
<keyword evidence="2" id="KW-1003">Cell membrane</keyword>
<accession>A0A1M5R7U3</accession>
<evidence type="ECO:0000256" key="3">
    <source>
        <dbReference type="ARBA" id="ARBA00022692"/>
    </source>
</evidence>
<dbReference type="RefSeq" id="WP_072724728.1">
    <property type="nucleotide sequence ID" value="NZ_FQXH01000011.1"/>
</dbReference>
<feature type="transmembrane region" description="Helical" evidence="6">
    <location>
        <begin position="36"/>
        <end position="56"/>
    </location>
</feature>
<dbReference type="Pfam" id="PF03899">
    <property type="entry name" value="ATP-synt_I"/>
    <property type="match status" value="1"/>
</dbReference>
<name>A0A1M5R7U3_9FIRM</name>
<feature type="transmembrane region" description="Helical" evidence="6">
    <location>
        <begin position="100"/>
        <end position="121"/>
    </location>
</feature>
<comment type="subcellular location">
    <subcellularLocation>
        <location evidence="1">Cell membrane</location>
        <topology evidence="1">Multi-pass membrane protein</topology>
    </subcellularLocation>
</comment>
<feature type="transmembrane region" description="Helical" evidence="6">
    <location>
        <begin position="77"/>
        <end position="94"/>
    </location>
</feature>
<evidence type="ECO:0000313" key="8">
    <source>
        <dbReference type="Proteomes" id="UP000242520"/>
    </source>
</evidence>
<sequence length="130" mass="14342">MKSTLNTVLNISKIIVVLDILIVIFLFLTSSFSIEFLYGLVFGSIISILNLRLLSLTIEKAVTMSPGSAQGYVFSRYIIRLILSAIVLVVSFKAPYINPLATIIGLLMPKISIIFANLFGIDKIFRGKEA</sequence>
<evidence type="ECO:0000256" key="2">
    <source>
        <dbReference type="ARBA" id="ARBA00022475"/>
    </source>
</evidence>
<dbReference type="OrthoDB" id="1711023at2"/>
<dbReference type="InterPro" id="IPR005598">
    <property type="entry name" value="ATP_synth_I"/>
</dbReference>